<evidence type="ECO:0000313" key="1">
    <source>
        <dbReference type="EMBL" id="CDS08557.1"/>
    </source>
</evidence>
<reference evidence="1" key="1">
    <citation type="journal article" date="2014" name="Genome Announc.">
        <title>De novo whole-genome sequence and genome annotation of Lichtheimia ramosa.</title>
        <authorList>
            <person name="Linde J."/>
            <person name="Schwartze V."/>
            <person name="Binder U."/>
            <person name="Lass-Florl C."/>
            <person name="Voigt K."/>
            <person name="Horn F."/>
        </authorList>
    </citation>
    <scope>NUCLEOTIDE SEQUENCE</scope>
    <source>
        <strain evidence="1">JMRC FSU:6197</strain>
    </source>
</reference>
<gene>
    <name evidence="1" type="ORF">LRAMOSA09918</name>
</gene>
<protein>
    <submittedName>
        <fullName evidence="1">Uncharacterized protein</fullName>
    </submittedName>
</protein>
<dbReference type="AlphaFoldDB" id="A0A077WPB9"/>
<name>A0A077WPB9_9FUNG</name>
<organism evidence="1">
    <name type="scientific">Lichtheimia ramosa</name>
    <dbReference type="NCBI Taxonomy" id="688394"/>
    <lineage>
        <taxon>Eukaryota</taxon>
        <taxon>Fungi</taxon>
        <taxon>Fungi incertae sedis</taxon>
        <taxon>Mucoromycota</taxon>
        <taxon>Mucoromycotina</taxon>
        <taxon>Mucoromycetes</taxon>
        <taxon>Mucorales</taxon>
        <taxon>Lichtheimiaceae</taxon>
        <taxon>Lichtheimia</taxon>
    </lineage>
</organism>
<accession>A0A077WPB9</accession>
<dbReference type="EMBL" id="LK023325">
    <property type="protein sequence ID" value="CDS08557.1"/>
    <property type="molecule type" value="Genomic_DNA"/>
</dbReference>
<dbReference type="OrthoDB" id="2304952at2759"/>
<proteinExistence type="predicted"/>
<sequence length="252" mass="28898">MRLCCEMIAASNIKPVNNNLIATASNIDSQVFCDSFAQQSDKKIQRTLLDLFRYGSEPGYWKVPSFACDPDAVLLCAKSQVRHITQTGVRRVFHDVTLFEQDSSVQHYYCVFHLIDTLVTFKEEKHGYVMRQGHVIYKDEENLRDTTGWSKLFQSVRIANQHHSIKAITQGPLKLPSSSLAPSHWEPCILRSYMQCHLIMPMNKIALTAGDYVDHIEMSEHGESDMIRLGFYDANKNIRGYLLLNEDGVHWD</sequence>